<organism evidence="1 2">
    <name type="scientific">Cerrena zonata</name>
    <dbReference type="NCBI Taxonomy" id="2478898"/>
    <lineage>
        <taxon>Eukaryota</taxon>
        <taxon>Fungi</taxon>
        <taxon>Dikarya</taxon>
        <taxon>Basidiomycota</taxon>
        <taxon>Agaricomycotina</taxon>
        <taxon>Agaricomycetes</taxon>
        <taxon>Polyporales</taxon>
        <taxon>Cerrenaceae</taxon>
        <taxon>Cerrena</taxon>
    </lineage>
</organism>
<evidence type="ECO:0000313" key="2">
    <source>
        <dbReference type="Proteomes" id="UP001385951"/>
    </source>
</evidence>
<name>A0AAW0GP42_9APHY</name>
<accession>A0AAW0GP42</accession>
<dbReference type="EMBL" id="JASBNA010000005">
    <property type="protein sequence ID" value="KAK7691374.1"/>
    <property type="molecule type" value="Genomic_DNA"/>
</dbReference>
<reference evidence="1 2" key="1">
    <citation type="submission" date="2022-09" db="EMBL/GenBank/DDBJ databases">
        <authorList>
            <person name="Palmer J.M."/>
        </authorList>
    </citation>
    <scope>NUCLEOTIDE SEQUENCE [LARGE SCALE GENOMIC DNA]</scope>
    <source>
        <strain evidence="1 2">DSM 7382</strain>
    </source>
</reference>
<dbReference type="AlphaFoldDB" id="A0AAW0GP42"/>
<evidence type="ECO:0000313" key="1">
    <source>
        <dbReference type="EMBL" id="KAK7691374.1"/>
    </source>
</evidence>
<sequence>MPVPHSAFAAGIPFANPSPAPIPNPTGTAVNSKTHLVVYFDNEEVVLKKTDIPPEPPALHFSNNIDGLLREWHQSQRLVIGGQGIPIKYWDLIYKAKASARPSVWKAIRAEWGNWKFIAEERDRLGTDKAFWDKFTGSDGVRLTYQKILDSLQAERMRRDQQDYDEAIRLFGGRLDREEAGDTFKYKKDNICHVCTSVQGVADRWRKLKAATPTIVTDLEAAPL</sequence>
<keyword evidence="2" id="KW-1185">Reference proteome</keyword>
<protein>
    <submittedName>
        <fullName evidence="1">Uncharacterized protein</fullName>
    </submittedName>
</protein>
<dbReference type="Proteomes" id="UP001385951">
    <property type="component" value="Unassembled WGS sequence"/>
</dbReference>
<gene>
    <name evidence="1" type="ORF">QCA50_004773</name>
</gene>
<proteinExistence type="predicted"/>
<comment type="caution">
    <text evidence="1">The sequence shown here is derived from an EMBL/GenBank/DDBJ whole genome shotgun (WGS) entry which is preliminary data.</text>
</comment>